<proteinExistence type="predicted"/>
<feature type="signal peptide" evidence="1">
    <location>
        <begin position="1"/>
        <end position="25"/>
    </location>
</feature>
<evidence type="ECO:0000313" key="3">
    <source>
        <dbReference type="Proteomes" id="UP000265560"/>
    </source>
</evidence>
<keyword evidence="3" id="KW-1185">Reference proteome</keyword>
<feature type="chain" id="PRO_5017394390" evidence="1">
    <location>
        <begin position="26"/>
        <end position="248"/>
    </location>
</feature>
<dbReference type="OrthoDB" id="6833907at2"/>
<keyword evidence="1" id="KW-0732">Signal</keyword>
<protein>
    <submittedName>
        <fullName evidence="2">Uncharacterized protein</fullName>
    </submittedName>
</protein>
<sequence>MRGKSLWYPLLACTLALLASLSSLAFAEAASPTEQMQVNACRATSSLLLYRGEGQQSVHAERLNSDLAALDAALKSSPQISDAMRQSHQLLVSELRRGLTFGPNEEDMPWSYPRDLSKALRDFLMAVNPQAPGNARELIPVQVEYLTVQYLFRSYIGSFEIAKENTEQYLGQDERKLVPRIDGELSQLDDKSTPRLDKIKLRWNYLRVALSDLNSGVTNMESSSGRPFAPTQVDRHARSLSSQLMAAN</sequence>
<organism evidence="2 3">
    <name type="scientific">Pseudomonas cavernae</name>
    <dbReference type="NCBI Taxonomy" id="2320867"/>
    <lineage>
        <taxon>Bacteria</taxon>
        <taxon>Pseudomonadati</taxon>
        <taxon>Pseudomonadota</taxon>
        <taxon>Gammaproteobacteria</taxon>
        <taxon>Pseudomonadales</taxon>
        <taxon>Pseudomonadaceae</taxon>
        <taxon>Pseudomonas</taxon>
    </lineage>
</organism>
<evidence type="ECO:0000256" key="1">
    <source>
        <dbReference type="SAM" id="SignalP"/>
    </source>
</evidence>
<dbReference type="AlphaFoldDB" id="A0A385YWP5"/>
<dbReference type="KEGG" id="pcav:D3880_00540"/>
<dbReference type="RefSeq" id="WP_119891599.1">
    <property type="nucleotide sequence ID" value="NZ_CP032419.1"/>
</dbReference>
<evidence type="ECO:0000313" key="2">
    <source>
        <dbReference type="EMBL" id="AYC30964.1"/>
    </source>
</evidence>
<reference evidence="3" key="1">
    <citation type="submission" date="2018-09" db="EMBL/GenBank/DDBJ databases">
        <authorList>
            <person name="Zhu H."/>
        </authorList>
    </citation>
    <scope>NUCLEOTIDE SEQUENCE [LARGE SCALE GENOMIC DNA]</scope>
    <source>
        <strain evidence="3">K2W31S-8</strain>
    </source>
</reference>
<dbReference type="Proteomes" id="UP000265560">
    <property type="component" value="Chromosome"/>
</dbReference>
<dbReference type="EMBL" id="CP032419">
    <property type="protein sequence ID" value="AYC30964.1"/>
    <property type="molecule type" value="Genomic_DNA"/>
</dbReference>
<accession>A0A385YWP5</accession>
<gene>
    <name evidence="2" type="ORF">D3880_00540</name>
</gene>
<name>A0A385YWP5_9PSED</name>